<dbReference type="EMBL" id="JACHIE010000005">
    <property type="protein sequence ID" value="MBB6456939.1"/>
    <property type="molecule type" value="Genomic_DNA"/>
</dbReference>
<sequence length="188" mass="20877">MTNPTNWPNPERPGVPLFPERDGWHWLSNRPDDTPFPAEWSHEEYSDGHTEWFWDMGEEQEDAHEMRTLYYHGPCPFPSAANETGCVALDNITTLTEQARKNIAAASGARKMAKAVFPFLAEIDRQVIAARNSIPVLTPAQIAEMLAGERGRCAKAIEFFEENYFGASDGSNALQDAIGIIRSLGAAP</sequence>
<organism evidence="1 2">
    <name type="scientific">Acetobacter lovaniensis</name>
    <dbReference type="NCBI Taxonomy" id="104100"/>
    <lineage>
        <taxon>Bacteria</taxon>
        <taxon>Pseudomonadati</taxon>
        <taxon>Pseudomonadota</taxon>
        <taxon>Alphaproteobacteria</taxon>
        <taxon>Acetobacterales</taxon>
        <taxon>Acetobacteraceae</taxon>
        <taxon>Acetobacter</taxon>
    </lineage>
</organism>
<comment type="caution">
    <text evidence="1">The sequence shown here is derived from an EMBL/GenBank/DDBJ whole genome shotgun (WGS) entry which is preliminary data.</text>
</comment>
<keyword evidence="2" id="KW-1185">Reference proteome</keyword>
<accession>A0A841QDJ7</accession>
<protein>
    <submittedName>
        <fullName evidence="1">Uncharacterized protein</fullName>
    </submittedName>
</protein>
<name>A0A841QDJ7_9PROT</name>
<dbReference type="RefSeq" id="WP_166112944.1">
    <property type="nucleotide sequence ID" value="NZ_BAABDB010000040.1"/>
</dbReference>
<dbReference type="Proteomes" id="UP000578000">
    <property type="component" value="Unassembled WGS sequence"/>
</dbReference>
<gene>
    <name evidence="1" type="ORF">HNR55_001522</name>
</gene>
<dbReference type="AlphaFoldDB" id="A0A841QDJ7"/>
<reference evidence="1 2" key="1">
    <citation type="submission" date="2020-08" db="EMBL/GenBank/DDBJ databases">
        <title>Genomic Encyclopedia of Type Strains, Phase IV (KMG-IV): sequencing the most valuable type-strain genomes for metagenomic binning, comparative biology and taxonomic classification.</title>
        <authorList>
            <person name="Goeker M."/>
        </authorList>
    </citation>
    <scope>NUCLEOTIDE SEQUENCE [LARGE SCALE GENOMIC DNA]</scope>
    <source>
        <strain evidence="1 2">DSM 4491</strain>
    </source>
</reference>
<evidence type="ECO:0000313" key="2">
    <source>
        <dbReference type="Proteomes" id="UP000578000"/>
    </source>
</evidence>
<proteinExistence type="predicted"/>
<evidence type="ECO:0000313" key="1">
    <source>
        <dbReference type="EMBL" id="MBB6456939.1"/>
    </source>
</evidence>